<proteinExistence type="predicted"/>
<dbReference type="EMBL" id="CP136051">
    <property type="protein sequence ID" value="WOK06087.1"/>
    <property type="molecule type" value="Genomic_DNA"/>
</dbReference>
<evidence type="ECO:0000313" key="1">
    <source>
        <dbReference type="EMBL" id="WOK06087.1"/>
    </source>
</evidence>
<dbReference type="RefSeq" id="WP_317488824.1">
    <property type="nucleotide sequence ID" value="NZ_CP136051.1"/>
</dbReference>
<accession>A0ABZ0INI9</accession>
<organism evidence="1 2">
    <name type="scientific">Imperialibacter roseus</name>
    <dbReference type="NCBI Taxonomy" id="1324217"/>
    <lineage>
        <taxon>Bacteria</taxon>
        <taxon>Pseudomonadati</taxon>
        <taxon>Bacteroidota</taxon>
        <taxon>Cytophagia</taxon>
        <taxon>Cytophagales</taxon>
        <taxon>Flammeovirgaceae</taxon>
        <taxon>Imperialibacter</taxon>
    </lineage>
</organism>
<evidence type="ECO:0000313" key="2">
    <source>
        <dbReference type="Proteomes" id="UP001302349"/>
    </source>
</evidence>
<sequence length="238" mass="27052">MRKLLFAHENLSGPVVAGFVLTLIFLVQTALFAQNQVVEKHFGMIGEASLQQLRTACIKGRYVPLTMEPVTFVAYLKFPDKIKIEWTQGRVKWTDTYANGRAVSRQGGVTTELEGKESFDLFWMLRSTSPLREAGNGQFSLSAEKWNNREFYKLVTDTEESQLEFLVDKGTYEIVLERIISVSKSSKKDVQEIKYLRYMDLGGVKVPAVFVMDTEDGSADLIYDEVLLGYPLNDSFFN</sequence>
<protein>
    <recommendedName>
        <fullName evidence="3">Outer membrane lipoprotein-sorting protein</fullName>
    </recommendedName>
</protein>
<reference evidence="1 2" key="1">
    <citation type="journal article" date="2023" name="Microbiol. Resour. Announc.">
        <title>Complete Genome Sequence of Imperialibacter roseus strain P4T.</title>
        <authorList>
            <person name="Tizabi D.R."/>
            <person name="Bachvaroff T."/>
            <person name="Hill R.T."/>
        </authorList>
    </citation>
    <scope>NUCLEOTIDE SEQUENCE [LARGE SCALE GENOMIC DNA]</scope>
    <source>
        <strain evidence="1 2">P4T</strain>
    </source>
</reference>
<gene>
    <name evidence="1" type="ORF">RT717_23715</name>
</gene>
<dbReference type="Proteomes" id="UP001302349">
    <property type="component" value="Chromosome"/>
</dbReference>
<evidence type="ECO:0008006" key="3">
    <source>
        <dbReference type="Google" id="ProtNLM"/>
    </source>
</evidence>
<name>A0ABZ0INI9_9BACT</name>
<keyword evidence="2" id="KW-1185">Reference proteome</keyword>